<dbReference type="EMBL" id="LLXX01000024">
    <property type="protein sequence ID" value="KRR12858.1"/>
    <property type="molecule type" value="Genomic_DNA"/>
</dbReference>
<comment type="caution">
    <text evidence="2">The sequence shown here is derived from an EMBL/GenBank/DDBJ whole genome shotgun (WGS) entry which is preliminary data.</text>
</comment>
<dbReference type="AlphaFoldDB" id="A0A0R3LY49"/>
<keyword evidence="3" id="KW-1185">Reference proteome</keyword>
<reference evidence="2 3" key="1">
    <citation type="submission" date="2014-03" db="EMBL/GenBank/DDBJ databases">
        <title>Bradyrhizobium valentinum sp. nov., isolated from effective nodules of Lupinus mariae-josephae, a lupine endemic of basic-lime soils in Eastern Spain.</title>
        <authorList>
            <person name="Duran D."/>
            <person name="Rey L."/>
            <person name="Navarro A."/>
            <person name="Busquets A."/>
            <person name="Imperial J."/>
            <person name="Ruiz-Argueso T."/>
        </authorList>
    </citation>
    <scope>NUCLEOTIDE SEQUENCE [LARGE SCALE GENOMIC DNA]</scope>
    <source>
        <strain evidence="2 3">LmjM3</strain>
    </source>
</reference>
<dbReference type="Proteomes" id="UP000051913">
    <property type="component" value="Unassembled WGS sequence"/>
</dbReference>
<name>A0A0R3LY49_9BRAD</name>
<organism evidence="2 3">
    <name type="scientific">Bradyrhizobium valentinum</name>
    <dbReference type="NCBI Taxonomy" id="1518501"/>
    <lineage>
        <taxon>Bacteria</taxon>
        <taxon>Pseudomonadati</taxon>
        <taxon>Pseudomonadota</taxon>
        <taxon>Alphaproteobacteria</taxon>
        <taxon>Hyphomicrobiales</taxon>
        <taxon>Nitrobacteraceae</taxon>
        <taxon>Bradyrhizobium</taxon>
    </lineage>
</organism>
<evidence type="ECO:0000313" key="3">
    <source>
        <dbReference type="Proteomes" id="UP000051913"/>
    </source>
</evidence>
<keyword evidence="1" id="KW-0472">Membrane</keyword>
<evidence type="ECO:0000256" key="1">
    <source>
        <dbReference type="SAM" id="Phobius"/>
    </source>
</evidence>
<accession>A0A0R3LY49</accession>
<keyword evidence="1" id="KW-1133">Transmembrane helix</keyword>
<feature type="transmembrane region" description="Helical" evidence="1">
    <location>
        <begin position="35"/>
        <end position="53"/>
    </location>
</feature>
<keyword evidence="1" id="KW-0812">Transmembrane</keyword>
<protein>
    <submittedName>
        <fullName evidence="2">Uncharacterized protein</fullName>
    </submittedName>
</protein>
<proteinExistence type="predicted"/>
<gene>
    <name evidence="2" type="ORF">CP49_16665</name>
</gene>
<sequence>MCKTGDGEPTVSADVSSYTYTERTMADNDNRRKGTIGLILGAIIAVAAAAFILTGGQLGGVKEVTNDADLAPVAPGKK</sequence>
<evidence type="ECO:0000313" key="2">
    <source>
        <dbReference type="EMBL" id="KRR12858.1"/>
    </source>
</evidence>